<dbReference type="PANTHER" id="PTHR42812:SF12">
    <property type="entry name" value="BETA-XYLOSIDASE-RELATED"/>
    <property type="match status" value="1"/>
</dbReference>
<dbReference type="Proteomes" id="UP000028653">
    <property type="component" value="Unassembled WGS sequence"/>
</dbReference>
<name>A0A085GJU3_9ENTR</name>
<dbReference type="Pfam" id="PF04616">
    <property type="entry name" value="Glyco_hydro_43"/>
    <property type="match status" value="1"/>
</dbReference>
<dbReference type="EC" id="3.2.1.-" evidence="8"/>
<keyword evidence="2 6" id="KW-0378">Hydrolase</keyword>
<evidence type="ECO:0000256" key="2">
    <source>
        <dbReference type="ARBA" id="ARBA00022801"/>
    </source>
</evidence>
<keyword evidence="9" id="KW-1185">Reference proteome</keyword>
<accession>A0A085GJU3</accession>
<evidence type="ECO:0000256" key="3">
    <source>
        <dbReference type="ARBA" id="ARBA00023295"/>
    </source>
</evidence>
<dbReference type="AlphaFoldDB" id="A0A085GJU3"/>
<evidence type="ECO:0000256" key="6">
    <source>
        <dbReference type="RuleBase" id="RU361187"/>
    </source>
</evidence>
<feature type="site" description="Important for catalytic activity, responsible for pKa modulation of the active site Glu and correct orientation of both the proton donor and substrate" evidence="5">
    <location>
        <position position="129"/>
    </location>
</feature>
<dbReference type="OrthoDB" id="9801455at2"/>
<organism evidence="8 9">
    <name type="scientific">Buttiauxella agrestis ATCC 33320</name>
    <dbReference type="NCBI Taxonomy" id="1006004"/>
    <lineage>
        <taxon>Bacteria</taxon>
        <taxon>Pseudomonadati</taxon>
        <taxon>Pseudomonadota</taxon>
        <taxon>Gammaproteobacteria</taxon>
        <taxon>Enterobacterales</taxon>
        <taxon>Enterobacteriaceae</taxon>
        <taxon>Buttiauxella</taxon>
    </lineage>
</organism>
<proteinExistence type="inferred from homology"/>
<dbReference type="SUPFAM" id="SSF75005">
    <property type="entry name" value="Arabinanase/levansucrase/invertase"/>
    <property type="match status" value="1"/>
</dbReference>
<dbReference type="eggNOG" id="COG3507">
    <property type="taxonomic scope" value="Bacteria"/>
</dbReference>
<dbReference type="Pfam" id="PF17851">
    <property type="entry name" value="GH43_C2"/>
    <property type="match status" value="1"/>
</dbReference>
<evidence type="ECO:0000259" key="7">
    <source>
        <dbReference type="Pfam" id="PF17851"/>
    </source>
</evidence>
<sequence>MVKITTRPGYYKNPILHADYSDPDIVRAGDDFYMVSSSFNHFPALPILHSKDLVNWKIINHVFSRFENNTYDTVQPGKGVWAPSVRYHDGKFWVFFSTPDEGIFMSCTEDPHGEWSAPHCVKAAKGWIDPCPLWDEDGRAWLVHAFAHSRSGKKHQMQLIEMSPDGRSLISDEQIIYDGALDLPTLEGPKFYKRNGWYYIFAPAGGVETGWQCVLRARNLQGPWETQIVLQQGETHVNGPHQGGFVELENGECWFVHFQDADLYGRIVHLQPMRWQNDGWPTIGEKQTLHGTWQPVIEHPLPSIATKQQGAEQPQTSDDFTDGIPGLQWQWQAHPQQKWLQSATNMLALTCQTMPEYQGVQALYAQPNLLLQKFPAREFSATTRLEAAFVQPGELCGLIIYGERYAALALEQCEGKRKITFISAWMSDTGVLHQQQRDIADWPQNTPLWLKVDAKPGGICHFCFSENGTDWQSVTPCFAAGKGKWVGAKVGIFAASRQAVAQPGVGFYSHFTIEV</sequence>
<evidence type="ECO:0000256" key="4">
    <source>
        <dbReference type="PIRSR" id="PIRSR606710-1"/>
    </source>
</evidence>
<dbReference type="InterPro" id="IPR051795">
    <property type="entry name" value="Glycosyl_Hydrlase_43"/>
</dbReference>
<dbReference type="EMBL" id="JMPI01000014">
    <property type="protein sequence ID" value="KFC83988.1"/>
    <property type="molecule type" value="Genomic_DNA"/>
</dbReference>
<reference evidence="8 9" key="1">
    <citation type="submission" date="2014-05" db="EMBL/GenBank/DDBJ databases">
        <title>ATOL: Assembling a taxonomically balanced genome-scale reconstruction of the evolutionary history of the Enterobacteriaceae.</title>
        <authorList>
            <person name="Plunkett G.III."/>
            <person name="Neeno-Eckwall E.C."/>
            <person name="Glasner J.D."/>
            <person name="Perna N.T."/>
        </authorList>
    </citation>
    <scope>NUCLEOTIDE SEQUENCE [LARGE SCALE GENOMIC DNA]</scope>
    <source>
        <strain evidence="8 9">ATCC 33320</strain>
    </source>
</reference>
<evidence type="ECO:0000313" key="8">
    <source>
        <dbReference type="EMBL" id="KFC83988.1"/>
    </source>
</evidence>
<feature type="active site" description="Proton acceptor" evidence="4">
    <location>
        <position position="22"/>
    </location>
</feature>
<gene>
    <name evidence="8" type="ORF">GBAG_0607</name>
</gene>
<dbReference type="PANTHER" id="PTHR42812">
    <property type="entry name" value="BETA-XYLOSIDASE"/>
    <property type="match status" value="1"/>
</dbReference>
<evidence type="ECO:0000313" key="9">
    <source>
        <dbReference type="Proteomes" id="UP000028653"/>
    </source>
</evidence>
<dbReference type="RefSeq" id="WP_034493401.1">
    <property type="nucleotide sequence ID" value="NZ_JMPI01000014.1"/>
</dbReference>
<dbReference type="InterPro" id="IPR013320">
    <property type="entry name" value="ConA-like_dom_sf"/>
</dbReference>
<comment type="caution">
    <text evidence="8">The sequence shown here is derived from an EMBL/GenBank/DDBJ whole genome shotgun (WGS) entry which is preliminary data.</text>
</comment>
<dbReference type="STRING" id="1006004.GBAG_0607"/>
<dbReference type="SUPFAM" id="SSF49899">
    <property type="entry name" value="Concanavalin A-like lectins/glucanases"/>
    <property type="match status" value="1"/>
</dbReference>
<dbReference type="GO" id="GO:0009044">
    <property type="term" value="F:xylan 1,4-beta-xylosidase activity"/>
    <property type="evidence" value="ECO:0007669"/>
    <property type="project" value="UniProtKB-EC"/>
</dbReference>
<dbReference type="InterPro" id="IPR041542">
    <property type="entry name" value="GH43_C2"/>
</dbReference>
<evidence type="ECO:0000256" key="1">
    <source>
        <dbReference type="ARBA" id="ARBA00009865"/>
    </source>
</evidence>
<dbReference type="EC" id="3.2.1.37" evidence="8"/>
<evidence type="ECO:0000256" key="5">
    <source>
        <dbReference type="PIRSR" id="PIRSR606710-2"/>
    </source>
</evidence>
<dbReference type="GO" id="GO:0005975">
    <property type="term" value="P:carbohydrate metabolic process"/>
    <property type="evidence" value="ECO:0007669"/>
    <property type="project" value="InterPro"/>
</dbReference>
<dbReference type="InterPro" id="IPR023296">
    <property type="entry name" value="Glyco_hydro_beta-prop_sf"/>
</dbReference>
<dbReference type="InterPro" id="IPR006710">
    <property type="entry name" value="Glyco_hydro_43"/>
</dbReference>
<protein>
    <submittedName>
        <fullName evidence="8">Beta-xylosidase</fullName>
        <ecNumber evidence="8">3.2.1.-</ecNumber>
        <ecNumber evidence="8">3.2.1.37</ecNumber>
    </submittedName>
</protein>
<dbReference type="Gene3D" id="2.60.120.200">
    <property type="match status" value="1"/>
</dbReference>
<keyword evidence="3 6" id="KW-0326">Glycosidase</keyword>
<dbReference type="Gene3D" id="2.115.10.20">
    <property type="entry name" value="Glycosyl hydrolase domain, family 43"/>
    <property type="match status" value="1"/>
</dbReference>
<dbReference type="CDD" id="cd09001">
    <property type="entry name" value="GH43_FsAxh1-like"/>
    <property type="match status" value="1"/>
</dbReference>
<feature type="domain" description="Beta-xylosidase C-terminal Concanavalin A-like" evidence="7">
    <location>
        <begin position="317"/>
        <end position="498"/>
    </location>
</feature>
<comment type="similarity">
    <text evidence="1 6">Belongs to the glycosyl hydrolase 43 family.</text>
</comment>
<feature type="active site" description="Proton donor" evidence="4">
    <location>
        <position position="187"/>
    </location>
</feature>